<evidence type="ECO:0000313" key="2">
    <source>
        <dbReference type="Proteomes" id="UP000003835"/>
    </source>
</evidence>
<proteinExistence type="predicted"/>
<protein>
    <submittedName>
        <fullName evidence="1">Type I phosphodiesterase / nucleotide pyrophosphatase superfamily</fullName>
    </submittedName>
</protein>
<name>B4VM39_9CYAN</name>
<organism evidence="1 2">
    <name type="scientific">Coleofasciculus chthonoplastes PCC 7420</name>
    <dbReference type="NCBI Taxonomy" id="118168"/>
    <lineage>
        <taxon>Bacteria</taxon>
        <taxon>Bacillati</taxon>
        <taxon>Cyanobacteriota</taxon>
        <taxon>Cyanophyceae</taxon>
        <taxon>Coleofasciculales</taxon>
        <taxon>Coleofasciculaceae</taxon>
        <taxon>Coleofasciculus</taxon>
    </lineage>
</organism>
<dbReference type="EMBL" id="DS989845">
    <property type="protein sequence ID" value="EDX76751.1"/>
    <property type="molecule type" value="Genomic_DNA"/>
</dbReference>
<accession>B4VM39</accession>
<keyword evidence="2" id="KW-1185">Reference proteome</keyword>
<dbReference type="InterPro" id="IPR002591">
    <property type="entry name" value="Phosphodiest/P_Trfase"/>
</dbReference>
<reference evidence="1 2" key="1">
    <citation type="submission" date="2008-07" db="EMBL/GenBank/DDBJ databases">
        <authorList>
            <person name="Tandeau de Marsac N."/>
            <person name="Ferriera S."/>
            <person name="Johnson J."/>
            <person name="Kravitz S."/>
            <person name="Beeson K."/>
            <person name="Sutton G."/>
            <person name="Rogers Y.-H."/>
            <person name="Friedman R."/>
            <person name="Frazier M."/>
            <person name="Venter J.C."/>
        </authorList>
    </citation>
    <scope>NUCLEOTIDE SEQUENCE [LARGE SCALE GENOMIC DNA]</scope>
    <source>
        <strain evidence="1 2">PCC 7420</strain>
    </source>
</reference>
<dbReference type="SUPFAM" id="SSF53649">
    <property type="entry name" value="Alkaline phosphatase-like"/>
    <property type="match status" value="1"/>
</dbReference>
<dbReference type="RefSeq" id="WP_006099709.1">
    <property type="nucleotide sequence ID" value="NZ_DS989845.1"/>
</dbReference>
<evidence type="ECO:0000313" key="1">
    <source>
        <dbReference type="EMBL" id="EDX76751.1"/>
    </source>
</evidence>
<dbReference type="Gene3D" id="3.40.720.10">
    <property type="entry name" value="Alkaline Phosphatase, subunit A"/>
    <property type="match status" value="2"/>
</dbReference>
<dbReference type="STRING" id="118168.MC7420_1754"/>
<dbReference type="OrthoDB" id="9779418at2"/>
<dbReference type="Proteomes" id="UP000003835">
    <property type="component" value="Unassembled WGS sequence"/>
</dbReference>
<gene>
    <name evidence="1" type="ORF">MC7420_1754</name>
</gene>
<dbReference type="AlphaFoldDB" id="B4VM39"/>
<sequence length="506" mass="56189">MSKAKIFFIGLDGADRDLILQWAEAGLLPTFQSLLQQGAFGLTNDPPGINGCHWPTFFSGVSPAKHGRYWAQQIQPGTYDIGTYSFGWEPFWNVLSRAGRKIALVDAPEAPLAESLNGIQIVERHHYKQGNSSVQTYPLSLAAEIETQLGKNSIGSLRTVGRGIDELKDFRQNLLTSIEKKTELSNHFIEQGEWDLFLTAFREAHWAGHQCWHLHDPNHPEYDQEVVNAIGNPMKDIYIAIDAAIGKLLQQVSPETTVFIFASTGMGPNYTGVHVLDEILLSIENPQRAAMGQQVGNTLNSLKRYKFLRQIKKRLWKPIQNIRGTGKPSISKLSNRKCFQVPSSEAFGGIRVNLVGREPQGKIQPGQEYEEFCEALCQDLSELTNYDTGEPLIRNIFRSAEIYNGERPMGHPDLLVEWNRNAPIASVYSPKVGKIDKVYWDSRTGDHKPGGLFLVSGASIEPKQVEQPTSIVDFAPTIASLLEVPLPTSDGKSISGIFSSAICTES</sequence>
<dbReference type="InterPro" id="IPR017850">
    <property type="entry name" value="Alkaline_phosphatase_core_sf"/>
</dbReference>
<dbReference type="HOGENOM" id="CLU_024306_0_0_3"/>
<dbReference type="eggNOG" id="COG3379">
    <property type="taxonomic scope" value="Bacteria"/>
</dbReference>
<dbReference type="Pfam" id="PF01663">
    <property type="entry name" value="Phosphodiest"/>
    <property type="match status" value="1"/>
</dbReference>